<dbReference type="GO" id="GO:0016491">
    <property type="term" value="F:oxidoreductase activity"/>
    <property type="evidence" value="ECO:0007669"/>
    <property type="project" value="UniProtKB-ARBA"/>
</dbReference>
<dbReference type="PANTHER" id="PTHR30296:SF0">
    <property type="entry name" value="LACTATE UTILIZATION PROTEIN A"/>
    <property type="match status" value="1"/>
</dbReference>
<comment type="caution">
    <text evidence="2">The sequence shown here is derived from an EMBL/GenBank/DDBJ whole genome shotgun (WGS) entry which is preliminary data.</text>
</comment>
<reference evidence="2 3" key="1">
    <citation type="submission" date="2020-03" db="EMBL/GenBank/DDBJ databases">
        <authorList>
            <person name="Sun Q."/>
        </authorList>
    </citation>
    <scope>NUCLEOTIDE SEQUENCE [LARGE SCALE GENOMIC DNA]</scope>
    <source>
        <strain evidence="2 3">JC162</strain>
    </source>
</reference>
<sequence>MSQSKPRVALLVTCLVDLYRPTVGFAAIRLLEQAGCLVEVPPAQTCCGQPAYNSGDRAAAKDLARQAIDAFAGYDYVVAPSGSCSGMVAHHYPSLFEDDPQYRAKAEALAERTHELVSFLRDVMKMEKVAARFDGSVTYHDSCSGLREMGVKAQPRALLATVAGLTLAEMAEPEICCGFGGTFCVKYPDISTRMVTDKCRDIAATGAGTLLAGDLGCLLNMAGRLKREGSPVKARHVAEVLAGMTNDVAPIGEGGSR</sequence>
<accession>A0A848EHU3</accession>
<protein>
    <submittedName>
        <fullName evidence="2">(Fe-S)-binding protein</fullName>
    </submittedName>
</protein>
<evidence type="ECO:0000313" key="3">
    <source>
        <dbReference type="Proteomes" id="UP000548582"/>
    </source>
</evidence>
<dbReference type="Pfam" id="PF02754">
    <property type="entry name" value="CCG"/>
    <property type="match status" value="2"/>
</dbReference>
<organism evidence="2 3">
    <name type="scientific">Neoroseomonas marina</name>
    <dbReference type="NCBI Taxonomy" id="1232220"/>
    <lineage>
        <taxon>Bacteria</taxon>
        <taxon>Pseudomonadati</taxon>
        <taxon>Pseudomonadota</taxon>
        <taxon>Alphaproteobacteria</taxon>
        <taxon>Acetobacterales</taxon>
        <taxon>Acetobacteraceae</taxon>
        <taxon>Neoroseomonas</taxon>
    </lineage>
</organism>
<dbReference type="InterPro" id="IPR004017">
    <property type="entry name" value="Cys_rich_dom"/>
</dbReference>
<dbReference type="RefSeq" id="WP_170055234.1">
    <property type="nucleotide sequence ID" value="NZ_JABBKX010000006.1"/>
</dbReference>
<evidence type="ECO:0000313" key="2">
    <source>
        <dbReference type="EMBL" id="NMJ43005.1"/>
    </source>
</evidence>
<evidence type="ECO:0000259" key="1">
    <source>
        <dbReference type="Pfam" id="PF02754"/>
    </source>
</evidence>
<feature type="domain" description="Cysteine-rich" evidence="1">
    <location>
        <begin position="8"/>
        <end position="88"/>
    </location>
</feature>
<dbReference type="EMBL" id="JABBKX010000006">
    <property type="protein sequence ID" value="NMJ43005.1"/>
    <property type="molecule type" value="Genomic_DNA"/>
</dbReference>
<keyword evidence="3" id="KW-1185">Reference proteome</keyword>
<dbReference type="PANTHER" id="PTHR30296">
    <property type="entry name" value="UNCHARACTERIZED PROTEIN YKGE"/>
    <property type="match status" value="1"/>
</dbReference>
<dbReference type="Proteomes" id="UP000548582">
    <property type="component" value="Unassembled WGS sequence"/>
</dbReference>
<name>A0A848EHU3_9PROT</name>
<feature type="domain" description="Cysteine-rich" evidence="1">
    <location>
        <begin position="137"/>
        <end position="221"/>
    </location>
</feature>
<dbReference type="AlphaFoldDB" id="A0A848EHU3"/>
<gene>
    <name evidence="2" type="ORF">GWK16_17285</name>
</gene>
<dbReference type="GO" id="GO:0005829">
    <property type="term" value="C:cytosol"/>
    <property type="evidence" value="ECO:0007669"/>
    <property type="project" value="TreeGrafter"/>
</dbReference>
<proteinExistence type="predicted"/>